<dbReference type="Proteomes" id="UP000321379">
    <property type="component" value="Unassembled WGS sequence"/>
</dbReference>
<evidence type="ECO:0000259" key="7">
    <source>
        <dbReference type="Pfam" id="PF07005"/>
    </source>
</evidence>
<dbReference type="GO" id="GO:0016301">
    <property type="term" value="F:kinase activity"/>
    <property type="evidence" value="ECO:0007669"/>
    <property type="project" value="UniProtKB-KW"/>
</dbReference>
<dbReference type="InterPro" id="IPR031475">
    <property type="entry name" value="NBD_C"/>
</dbReference>
<gene>
    <name evidence="9" type="ORF">FVP33_04910</name>
</gene>
<dbReference type="Pfam" id="PF07005">
    <property type="entry name" value="SBD_N"/>
    <property type="match status" value="1"/>
</dbReference>
<dbReference type="InterPro" id="IPR037051">
    <property type="entry name" value="4-carb_acid_sugar_kinase_N_sf"/>
</dbReference>
<evidence type="ECO:0000256" key="5">
    <source>
        <dbReference type="ARBA" id="ARBA00022840"/>
    </source>
</evidence>
<comment type="similarity">
    <text evidence="1">Belongs to the four-carbon acid sugar kinase family.</text>
</comment>
<keyword evidence="10" id="KW-1185">Reference proteome</keyword>
<organism evidence="9 10">
    <name type="scientific">Lacisediminihabitans profunda</name>
    <dbReference type="NCBI Taxonomy" id="2594790"/>
    <lineage>
        <taxon>Bacteria</taxon>
        <taxon>Bacillati</taxon>
        <taxon>Actinomycetota</taxon>
        <taxon>Actinomycetes</taxon>
        <taxon>Micrococcales</taxon>
        <taxon>Microbacteriaceae</taxon>
        <taxon>Lacisediminihabitans</taxon>
    </lineage>
</organism>
<keyword evidence="4" id="KW-0418">Kinase</keyword>
<sequence length="365" mass="37863">MKTGPSLVIIADDLSGAAETAGAIAAATSAVVELRMEPWPGPHPQVLVIDTDSRAMRPSHAVLECAKALASIDPGTIVYKKVDSLLRGNIDLELRAMHGLGFGLIAALAVPRIGRTVRSGVMHVDGEVLGAIGDVIELPSIVIPLGVVRSAHLRAALVSALDAGTIAICDGQTQSDLDLVASVLVGLERRVAIVAAGGFARSLAPLLAVSEGVARFSTGADRVVAVVGTLAASAALQVDRLTEAGTRRIVLRPGCRLALDGSDAVVTLSAVDEWTAESLREAYAAIADGIRALDGRTDLVLTGGDTARRILDRLGTRRLYAESEIEHGVVLSTTDDGAAVVTKPGSFGSDDTLLRILDHLKGRRP</sequence>
<name>A0A5C8UTK7_9MICO</name>
<evidence type="ECO:0000256" key="4">
    <source>
        <dbReference type="ARBA" id="ARBA00022777"/>
    </source>
</evidence>
<evidence type="ECO:0000256" key="1">
    <source>
        <dbReference type="ARBA" id="ARBA00005715"/>
    </source>
</evidence>
<keyword evidence="2" id="KW-0808">Transferase</keyword>
<comment type="caution">
    <text evidence="9">The sequence shown here is derived from an EMBL/GenBank/DDBJ whole genome shotgun (WGS) entry which is preliminary data.</text>
</comment>
<dbReference type="InterPro" id="IPR042213">
    <property type="entry name" value="NBD_C_sf"/>
</dbReference>
<evidence type="ECO:0000259" key="8">
    <source>
        <dbReference type="Pfam" id="PF17042"/>
    </source>
</evidence>
<feature type="domain" description="Four-carbon acid sugar kinase N-terminal" evidence="7">
    <location>
        <begin position="7"/>
        <end position="129"/>
    </location>
</feature>
<dbReference type="AlphaFoldDB" id="A0A5C8UTK7"/>
<evidence type="ECO:0000313" key="9">
    <source>
        <dbReference type="EMBL" id="TXN30946.1"/>
    </source>
</evidence>
<dbReference type="Gene3D" id="3.40.980.20">
    <property type="entry name" value="Four-carbon acid sugar kinase, nucleotide binding domain"/>
    <property type="match status" value="1"/>
</dbReference>
<keyword evidence="3" id="KW-0547">Nucleotide-binding</keyword>
<evidence type="ECO:0000256" key="3">
    <source>
        <dbReference type="ARBA" id="ARBA00022741"/>
    </source>
</evidence>
<feature type="domain" description="Four-carbon acid sugar kinase nucleotide binding" evidence="8">
    <location>
        <begin position="273"/>
        <end position="353"/>
    </location>
</feature>
<dbReference type="GO" id="GO:0005524">
    <property type="term" value="F:ATP binding"/>
    <property type="evidence" value="ECO:0007669"/>
    <property type="project" value="UniProtKB-KW"/>
</dbReference>
<dbReference type="Gene3D" id="3.40.50.10840">
    <property type="entry name" value="Putative sugar-binding, N-terminal domain"/>
    <property type="match status" value="1"/>
</dbReference>
<keyword evidence="6" id="KW-0119">Carbohydrate metabolism</keyword>
<evidence type="ECO:0000256" key="2">
    <source>
        <dbReference type="ARBA" id="ARBA00022679"/>
    </source>
</evidence>
<reference evidence="9 10" key="1">
    <citation type="submission" date="2019-08" db="EMBL/GenBank/DDBJ databases">
        <title>Bacterial whole genome sequence for Glaciihabitans sp. CHu50b-6-2.</title>
        <authorList>
            <person name="Jin L."/>
        </authorList>
    </citation>
    <scope>NUCLEOTIDE SEQUENCE [LARGE SCALE GENOMIC DNA]</scope>
    <source>
        <strain evidence="9 10">CHu50b-6-2</strain>
    </source>
</reference>
<keyword evidence="5" id="KW-0067">ATP-binding</keyword>
<evidence type="ECO:0000256" key="6">
    <source>
        <dbReference type="ARBA" id="ARBA00023277"/>
    </source>
</evidence>
<proteinExistence type="inferred from homology"/>
<dbReference type="RefSeq" id="WP_147782532.1">
    <property type="nucleotide sequence ID" value="NZ_VRMG01000005.1"/>
</dbReference>
<evidence type="ECO:0008006" key="11">
    <source>
        <dbReference type="Google" id="ProtNLM"/>
    </source>
</evidence>
<dbReference type="InterPro" id="IPR010737">
    <property type="entry name" value="4-carb_acid_sugar_kinase_N"/>
</dbReference>
<dbReference type="SUPFAM" id="SSF142764">
    <property type="entry name" value="YgbK-like"/>
    <property type="match status" value="1"/>
</dbReference>
<dbReference type="EMBL" id="VRMG01000005">
    <property type="protein sequence ID" value="TXN30946.1"/>
    <property type="molecule type" value="Genomic_DNA"/>
</dbReference>
<evidence type="ECO:0000313" key="10">
    <source>
        <dbReference type="Proteomes" id="UP000321379"/>
    </source>
</evidence>
<protein>
    <recommendedName>
        <fullName evidence="11">Four-carbon acid sugar kinase family protein</fullName>
    </recommendedName>
</protein>
<dbReference type="Pfam" id="PF17042">
    <property type="entry name" value="NBD_C"/>
    <property type="match status" value="1"/>
</dbReference>
<accession>A0A5C8UTK7</accession>